<feature type="region of interest" description="Disordered" evidence="8">
    <location>
        <begin position="133"/>
        <end position="173"/>
    </location>
</feature>
<name>A0A8C3X1S1_9CETA</name>
<dbReference type="InterPro" id="IPR000095">
    <property type="entry name" value="CRIB_dom"/>
</dbReference>
<dbReference type="Gene3D" id="3.90.810.10">
    <property type="entry name" value="CRIB domain"/>
    <property type="match status" value="1"/>
</dbReference>
<dbReference type="PROSITE" id="PS50011">
    <property type="entry name" value="PROTEIN_KINASE_DOM"/>
    <property type="match status" value="1"/>
</dbReference>
<dbReference type="InterPro" id="IPR036936">
    <property type="entry name" value="CRIB_dom_sf"/>
</dbReference>
<dbReference type="PROSITE" id="PS50108">
    <property type="entry name" value="CRIB"/>
    <property type="match status" value="1"/>
</dbReference>
<dbReference type="Proteomes" id="UP000694540">
    <property type="component" value="Unplaced"/>
</dbReference>
<proteinExistence type="predicted"/>
<gene>
    <name evidence="11" type="primary">PAK6</name>
</gene>
<keyword evidence="6 7" id="KW-0067">ATP-binding</keyword>
<dbReference type="InterPro" id="IPR033923">
    <property type="entry name" value="PAK_BD"/>
</dbReference>
<accession>A0A8C3X1S1</accession>
<keyword evidence="5" id="KW-0418">Kinase</keyword>
<dbReference type="CDD" id="cd01093">
    <property type="entry name" value="CRIB_PAK_like"/>
    <property type="match status" value="1"/>
</dbReference>
<dbReference type="AlphaFoldDB" id="A0A8C3X1S1"/>
<dbReference type="Gene3D" id="3.30.200.20">
    <property type="entry name" value="Phosphorylase Kinase, domain 1"/>
    <property type="match status" value="1"/>
</dbReference>
<evidence type="ECO:0000256" key="8">
    <source>
        <dbReference type="SAM" id="MobiDB-lite"/>
    </source>
</evidence>
<dbReference type="PANTHER" id="PTHR45832:SF3">
    <property type="entry name" value="NON-SPECIFIC SERINE_THREONINE PROTEIN KINASE"/>
    <property type="match status" value="1"/>
</dbReference>
<keyword evidence="2" id="KW-0723">Serine/threonine-protein kinase</keyword>
<dbReference type="GeneTree" id="ENSGT00940000156528"/>
<evidence type="ECO:0000259" key="10">
    <source>
        <dbReference type="PROSITE" id="PS50108"/>
    </source>
</evidence>
<reference evidence="11" key="1">
    <citation type="submission" date="2025-08" db="UniProtKB">
        <authorList>
            <consortium name="Ensembl"/>
        </authorList>
    </citation>
    <scope>IDENTIFICATION</scope>
</reference>
<evidence type="ECO:0000256" key="2">
    <source>
        <dbReference type="ARBA" id="ARBA00022527"/>
    </source>
</evidence>
<feature type="compositionally biased region" description="Low complexity" evidence="8">
    <location>
        <begin position="202"/>
        <end position="215"/>
    </location>
</feature>
<dbReference type="InterPro" id="IPR000719">
    <property type="entry name" value="Prot_kinase_dom"/>
</dbReference>
<dbReference type="Ensembl" id="ENSCWAT00000022940.1">
    <property type="protein sequence ID" value="ENSCWAP00000021155.1"/>
    <property type="gene ID" value="ENSCWAG00000016076.1"/>
</dbReference>
<evidence type="ECO:0000256" key="3">
    <source>
        <dbReference type="ARBA" id="ARBA00022679"/>
    </source>
</evidence>
<dbReference type="GO" id="GO:0004674">
    <property type="term" value="F:protein serine/threonine kinase activity"/>
    <property type="evidence" value="ECO:0007669"/>
    <property type="project" value="UniProtKB-KW"/>
</dbReference>
<feature type="region of interest" description="Disordered" evidence="8">
    <location>
        <begin position="270"/>
        <end position="357"/>
    </location>
</feature>
<dbReference type="SMART" id="SM00285">
    <property type="entry name" value="PBD"/>
    <property type="match status" value="1"/>
</dbReference>
<evidence type="ECO:0000256" key="6">
    <source>
        <dbReference type="ARBA" id="ARBA00022840"/>
    </source>
</evidence>
<dbReference type="InterPro" id="IPR051931">
    <property type="entry name" value="PAK3-like"/>
</dbReference>
<protein>
    <recommendedName>
        <fullName evidence="1">non-specific serine/threonine protein kinase</fullName>
        <ecNumber evidence="1">2.7.11.1</ecNumber>
    </recommendedName>
</protein>
<dbReference type="Pfam" id="PF00786">
    <property type="entry name" value="PBD"/>
    <property type="match status" value="1"/>
</dbReference>
<feature type="domain" description="CRIB" evidence="10">
    <location>
        <begin position="12"/>
        <end position="25"/>
    </location>
</feature>
<keyword evidence="12" id="KW-1185">Reference proteome</keyword>
<evidence type="ECO:0000259" key="9">
    <source>
        <dbReference type="PROSITE" id="PS50011"/>
    </source>
</evidence>
<evidence type="ECO:0000256" key="5">
    <source>
        <dbReference type="ARBA" id="ARBA00022777"/>
    </source>
</evidence>
<dbReference type="PROSITE" id="PS00107">
    <property type="entry name" value="PROTEIN_KINASE_ATP"/>
    <property type="match status" value="1"/>
</dbReference>
<reference evidence="11" key="2">
    <citation type="submission" date="2025-09" db="UniProtKB">
        <authorList>
            <consortium name="Ensembl"/>
        </authorList>
    </citation>
    <scope>IDENTIFICATION</scope>
</reference>
<dbReference type="InterPro" id="IPR017441">
    <property type="entry name" value="Protein_kinase_ATP_BS"/>
</dbReference>
<dbReference type="EC" id="2.7.11.1" evidence="1"/>
<feature type="compositionally biased region" description="Low complexity" evidence="8">
    <location>
        <begin position="270"/>
        <end position="279"/>
    </location>
</feature>
<dbReference type="PANTHER" id="PTHR45832">
    <property type="entry name" value="SERINE/THREONINE-PROTEIN KINASE SAMKA-RELATED-RELATED"/>
    <property type="match status" value="1"/>
</dbReference>
<keyword evidence="3" id="KW-0808">Transferase</keyword>
<evidence type="ECO:0000313" key="11">
    <source>
        <dbReference type="Ensembl" id="ENSCWAP00000021155.1"/>
    </source>
</evidence>
<feature type="region of interest" description="Disordered" evidence="8">
    <location>
        <begin position="201"/>
        <end position="256"/>
    </location>
</feature>
<feature type="region of interest" description="Disordered" evidence="8">
    <location>
        <begin position="1"/>
        <end position="30"/>
    </location>
</feature>
<feature type="compositionally biased region" description="Polar residues" evidence="8">
    <location>
        <begin position="309"/>
        <end position="331"/>
    </location>
</feature>
<evidence type="ECO:0000256" key="1">
    <source>
        <dbReference type="ARBA" id="ARBA00012513"/>
    </source>
</evidence>
<evidence type="ECO:0000256" key="7">
    <source>
        <dbReference type="PROSITE-ProRule" id="PRU10141"/>
    </source>
</evidence>
<dbReference type="SUPFAM" id="SSF56112">
    <property type="entry name" value="Protein kinase-like (PK-like)"/>
    <property type="match status" value="1"/>
</dbReference>
<dbReference type="Gene3D" id="1.10.510.10">
    <property type="entry name" value="Transferase(Phosphotransferase) domain 1"/>
    <property type="match status" value="2"/>
</dbReference>
<feature type="domain" description="Protein kinase" evidence="9">
    <location>
        <begin position="408"/>
        <end position="637"/>
    </location>
</feature>
<dbReference type="FunFam" id="3.30.200.20:FF:000141">
    <property type="entry name" value="Non-specific serine/threonine protein kinase"/>
    <property type="match status" value="1"/>
</dbReference>
<evidence type="ECO:0000256" key="4">
    <source>
        <dbReference type="ARBA" id="ARBA00022741"/>
    </source>
</evidence>
<feature type="binding site" evidence="7">
    <location>
        <position position="437"/>
    </location>
    <ligand>
        <name>ATP</name>
        <dbReference type="ChEBI" id="CHEBI:30616"/>
    </ligand>
</feature>
<dbReference type="Pfam" id="PF00069">
    <property type="entry name" value="Pkinase"/>
    <property type="match status" value="1"/>
</dbReference>
<organism evidence="11 12">
    <name type="scientific">Catagonus wagneri</name>
    <name type="common">Chacoan peccary</name>
    <dbReference type="NCBI Taxonomy" id="51154"/>
    <lineage>
        <taxon>Eukaryota</taxon>
        <taxon>Metazoa</taxon>
        <taxon>Chordata</taxon>
        <taxon>Craniata</taxon>
        <taxon>Vertebrata</taxon>
        <taxon>Euteleostomi</taxon>
        <taxon>Mammalia</taxon>
        <taxon>Eutheria</taxon>
        <taxon>Laurasiatheria</taxon>
        <taxon>Artiodactyla</taxon>
        <taxon>Suina</taxon>
        <taxon>Tayassuidae</taxon>
        <taxon>Catagonus</taxon>
    </lineage>
</organism>
<sequence>MFRKKKKKRPEISAPQNFQHRVHTSFDPKEGKFVGLPPQWHNILDTLRRPKPVVDPSRITRVQLQPMKTVVRGSSAPTDGYISGLLNDIQKLSLISSNTLRGRSPTSRRRAQSLGLLGGEQWANDPDMYLQSPQSERTDPHGLYLSCNGGAPAGRRQTTPWPEPQSPGVLPNGLAAKAQSLGPAEFQGATQRCLQLGACLQSSPPGTSSPTATGRRGTKTARHGSEEARPQSCLVGSAAGRPGGEGSPSPKTQESSLKRRLFRSMFLSASATAPPSSSKPGPPPQSKPTSSFRPPQKECPSTLVAKAQSLPSDQPVGTFSPLTTSDTSSPHRSLRTAPAAGPPPGRSSPAGSPRTRHAQISTSNLYLPQDPTVAKGALACDDTGVVTHEQFKAALRMVVDQGDPRLLLDSYVKIGEGSTGIVCLAREKHSGRQVAVKMMDLRKQQRRELLFNEVVIMRDYQHLNVVEMYKSYLVGEELWVLMEFLQGGALTDIVSQVRLNEEQIATVCEAVLQALAYLHAQGVIHRDIKSDSILLTLDGRVKLSDFGFCAQISKDVPKRKSLVGTPYWMAPEVISRSLYATEVSPVLRDFLERMLVRDPQERATAQELLDHPFLLQTGLPECLVPLIQLYRKQTSTC</sequence>
<dbReference type="InterPro" id="IPR011009">
    <property type="entry name" value="Kinase-like_dom_sf"/>
</dbReference>
<dbReference type="GO" id="GO:0005524">
    <property type="term" value="F:ATP binding"/>
    <property type="evidence" value="ECO:0007669"/>
    <property type="project" value="UniProtKB-UniRule"/>
</dbReference>
<evidence type="ECO:0000313" key="12">
    <source>
        <dbReference type="Proteomes" id="UP000694540"/>
    </source>
</evidence>
<keyword evidence="4 7" id="KW-0547">Nucleotide-binding</keyword>
<dbReference type="FunFam" id="3.90.810.10:FF:000002">
    <property type="entry name" value="Non-specific serine/threonine protein kinase"/>
    <property type="match status" value="1"/>
</dbReference>